<comment type="caution">
    <text evidence="1">The sequence shown here is derived from an EMBL/GenBank/DDBJ whole genome shotgun (WGS) entry which is preliminary data.</text>
</comment>
<reference evidence="1" key="1">
    <citation type="submission" date="2021-05" db="EMBL/GenBank/DDBJ databases">
        <authorList>
            <person name="Pan Q."/>
            <person name="Jouanno E."/>
            <person name="Zahm M."/>
            <person name="Klopp C."/>
            <person name="Cabau C."/>
            <person name="Louis A."/>
            <person name="Berthelot C."/>
            <person name="Parey E."/>
            <person name="Roest Crollius H."/>
            <person name="Montfort J."/>
            <person name="Robinson-Rechavi M."/>
            <person name="Bouchez O."/>
            <person name="Lampietro C."/>
            <person name="Lopez Roques C."/>
            <person name="Donnadieu C."/>
            <person name="Postlethwait J."/>
            <person name="Bobe J."/>
            <person name="Dillon D."/>
            <person name="Chandos A."/>
            <person name="von Hippel F."/>
            <person name="Guiguen Y."/>
        </authorList>
    </citation>
    <scope>NUCLEOTIDE SEQUENCE</scope>
    <source>
        <strain evidence="1">YG-Jan2019</strain>
    </source>
</reference>
<dbReference type="Proteomes" id="UP001157502">
    <property type="component" value="Chromosome 34"/>
</dbReference>
<dbReference type="EMBL" id="CM055761">
    <property type="protein sequence ID" value="KAJ7986603.1"/>
    <property type="molecule type" value="Genomic_DNA"/>
</dbReference>
<name>A0ACC2F5E0_DALPE</name>
<evidence type="ECO:0000313" key="2">
    <source>
        <dbReference type="Proteomes" id="UP001157502"/>
    </source>
</evidence>
<keyword evidence="2" id="KW-1185">Reference proteome</keyword>
<evidence type="ECO:0000313" key="1">
    <source>
        <dbReference type="EMBL" id="KAJ7986603.1"/>
    </source>
</evidence>
<gene>
    <name evidence="1" type="ORF">DPEC_G00341590</name>
</gene>
<organism evidence="1 2">
    <name type="scientific">Dallia pectoralis</name>
    <name type="common">Alaska blackfish</name>
    <dbReference type="NCBI Taxonomy" id="75939"/>
    <lineage>
        <taxon>Eukaryota</taxon>
        <taxon>Metazoa</taxon>
        <taxon>Chordata</taxon>
        <taxon>Craniata</taxon>
        <taxon>Vertebrata</taxon>
        <taxon>Euteleostomi</taxon>
        <taxon>Actinopterygii</taxon>
        <taxon>Neopterygii</taxon>
        <taxon>Teleostei</taxon>
        <taxon>Protacanthopterygii</taxon>
        <taxon>Esociformes</taxon>
        <taxon>Umbridae</taxon>
        <taxon>Dallia</taxon>
    </lineage>
</organism>
<proteinExistence type="predicted"/>
<sequence length="519" mass="57404">MRDDSNGSKRSHDHKHLCFLLVFGCHVNAICKMGGLTQKNKRSSSNMFRRGLKCTVHIEIRSITCPGVVIANQEEVYLSVCIMGQFKKTLSLPPVFPLLFHEKMLFVKTFPGVADPGHVANLLEADTTSFQLIQLVPPDGDSLATIEENTRDFLYPGSKLTLSPRAGGPSRQMLMRRSISFPGISPKVEFASTSIIEECDWTDSQPQPAFPPCRSPSFAKRSPGRQRQDRGAAGSPEKPLKGKELNGSAASSGYRKPTVASQTRALSPYTHRRMCQLSEEARERLSHFHLGPYTFKKETERQVPFVVSRTPNASTLETPRLSSIRNNVPHSRSTSLAADLSGSESVMSDSSLFGSYRPVRKSSGKSSSTPVRLAGSAMAAQCSSPADGRRTLQHSPLLSRSSLRERFHSALSPSEEIHNRVQKILHTHGTVSKQHLDKDVCWTKPRPQLSHEDSCNGQIFQDRVSLGEASVHLDNGMFWSSQAASYTGKPHRAVFEESLGHIYKNMYRRASSAVRSTVT</sequence>
<accession>A0ACC2F5E0</accession>
<protein>
    <submittedName>
        <fullName evidence="1">Uncharacterized protein</fullName>
    </submittedName>
</protein>